<dbReference type="EC" id="2.6.1.81" evidence="5"/>
<dbReference type="AlphaFoldDB" id="A0A3B1DIU1"/>
<dbReference type="InterPro" id="IPR005814">
    <property type="entry name" value="Aminotrans_3"/>
</dbReference>
<dbReference type="PANTHER" id="PTHR11986:SF79">
    <property type="entry name" value="ACETYLORNITHINE AMINOTRANSFERASE, MITOCHONDRIAL"/>
    <property type="match status" value="1"/>
</dbReference>
<dbReference type="Gene3D" id="3.40.640.10">
    <property type="entry name" value="Type I PLP-dependent aspartate aminotransferase-like (Major domain)"/>
    <property type="match status" value="1"/>
</dbReference>
<dbReference type="SUPFAM" id="SSF53383">
    <property type="entry name" value="PLP-dependent transferases"/>
    <property type="match status" value="1"/>
</dbReference>
<evidence type="ECO:0000256" key="4">
    <source>
        <dbReference type="ARBA" id="ARBA00022898"/>
    </source>
</evidence>
<organism evidence="5">
    <name type="scientific">hydrothermal vent metagenome</name>
    <dbReference type="NCBI Taxonomy" id="652676"/>
    <lineage>
        <taxon>unclassified sequences</taxon>
        <taxon>metagenomes</taxon>
        <taxon>ecological metagenomes</taxon>
    </lineage>
</organism>
<proteinExistence type="predicted"/>
<dbReference type="PANTHER" id="PTHR11986">
    <property type="entry name" value="AMINOTRANSFERASE CLASS III"/>
    <property type="match status" value="1"/>
</dbReference>
<gene>
    <name evidence="5" type="ORF">MNBD_UNCLBAC01-1130</name>
</gene>
<dbReference type="InterPro" id="IPR050103">
    <property type="entry name" value="Class-III_PLP-dep_AT"/>
</dbReference>
<dbReference type="InterPro" id="IPR015424">
    <property type="entry name" value="PyrdxlP-dep_Trfase"/>
</dbReference>
<dbReference type="PIRSF" id="PIRSF000521">
    <property type="entry name" value="Transaminase_4ab_Lys_Orn"/>
    <property type="match status" value="1"/>
</dbReference>
<name>A0A3B1DIU1_9ZZZZ</name>
<keyword evidence="4" id="KW-0663">Pyridoxal phosphate</keyword>
<protein>
    <submittedName>
        <fullName evidence="5">Succinylornithine transaminase</fullName>
        <ecNumber evidence="5">2.6.1.81</ecNumber>
    </submittedName>
</protein>
<reference evidence="5" key="1">
    <citation type="submission" date="2018-06" db="EMBL/GenBank/DDBJ databases">
        <authorList>
            <person name="Zhirakovskaya E."/>
        </authorList>
    </citation>
    <scope>NUCLEOTIDE SEQUENCE</scope>
</reference>
<evidence type="ECO:0000256" key="2">
    <source>
        <dbReference type="ARBA" id="ARBA00022576"/>
    </source>
</evidence>
<dbReference type="EMBL" id="UOGJ01000075">
    <property type="protein sequence ID" value="VAX35928.1"/>
    <property type="molecule type" value="Genomic_DNA"/>
</dbReference>
<dbReference type="GO" id="GO:0042802">
    <property type="term" value="F:identical protein binding"/>
    <property type="evidence" value="ECO:0007669"/>
    <property type="project" value="TreeGrafter"/>
</dbReference>
<dbReference type="GO" id="GO:0030170">
    <property type="term" value="F:pyridoxal phosphate binding"/>
    <property type="evidence" value="ECO:0007669"/>
    <property type="project" value="InterPro"/>
</dbReference>
<dbReference type="Pfam" id="PF00202">
    <property type="entry name" value="Aminotran_3"/>
    <property type="match status" value="1"/>
</dbReference>
<dbReference type="GO" id="GO:0043825">
    <property type="term" value="F:succinylornithine transaminase activity"/>
    <property type="evidence" value="ECO:0007669"/>
    <property type="project" value="UniProtKB-EC"/>
</dbReference>
<evidence type="ECO:0000256" key="3">
    <source>
        <dbReference type="ARBA" id="ARBA00022679"/>
    </source>
</evidence>
<keyword evidence="3 5" id="KW-0808">Transferase</keyword>
<evidence type="ECO:0000313" key="5">
    <source>
        <dbReference type="EMBL" id="VAX35928.1"/>
    </source>
</evidence>
<dbReference type="InterPro" id="IPR015422">
    <property type="entry name" value="PyrdxlP-dep_Trfase_small"/>
</dbReference>
<comment type="cofactor">
    <cofactor evidence="1">
        <name>pyridoxal 5'-phosphate</name>
        <dbReference type="ChEBI" id="CHEBI:597326"/>
    </cofactor>
</comment>
<dbReference type="Gene3D" id="3.90.1150.10">
    <property type="entry name" value="Aspartate Aminotransferase, domain 1"/>
    <property type="match status" value="1"/>
</dbReference>
<keyword evidence="2 5" id="KW-0032">Aminotransferase</keyword>
<accession>A0A3B1DIU1</accession>
<evidence type="ECO:0000256" key="1">
    <source>
        <dbReference type="ARBA" id="ARBA00001933"/>
    </source>
</evidence>
<sequence>MNKTIGQKFREDERVIKAKQLIQEALVEHQESLTLIQPAVVELKVSYEDMLNELGELRGRALYYPYLSSGIGNGALVELADGSVKYDFISGIGVHYMGHSHPQMVRAGVNAALEDTVMQGHLQQGEKTIELMEHLVTMACTKGGNLKHCFLTSSGAMANENAFKIIFQNKEPAKRLLAFEGCFTGRSLATVQMTYNQGTKQGLPKVLDVDYIPFFDANDPKESTQKSVDQLRKLLKEHPREYAVMCFELIQGEGGYYPGSRDFFMALMDILKEQNIAIMVDEIQTFGRTEELFAFQYFGLDNYVDVVTIGKMSQVCATLFTPQYNPKSGLLSQTFTASSSAIHAACTILDEVENNGYLGKDGKVMRYGEYFRSCLKKLSEKYPNKIKGPFGLGAMVGFTVFDGSVEKTKGFLTALYEAGVIGFMAGKEPARVRFLMPIGAVTEKDIESVCELIEKVLTI</sequence>
<dbReference type="InterPro" id="IPR015421">
    <property type="entry name" value="PyrdxlP-dep_Trfase_major"/>
</dbReference>